<evidence type="ECO:0000313" key="2">
    <source>
        <dbReference type="EMBL" id="CAD8189740.1"/>
    </source>
</evidence>
<feature type="region of interest" description="Disordered" evidence="1">
    <location>
        <begin position="246"/>
        <end position="276"/>
    </location>
</feature>
<dbReference type="OMA" id="MNEMFKS"/>
<protein>
    <submittedName>
        <fullName evidence="2">Uncharacterized protein</fullName>
    </submittedName>
</protein>
<keyword evidence="3" id="KW-1185">Reference proteome</keyword>
<evidence type="ECO:0000313" key="3">
    <source>
        <dbReference type="Proteomes" id="UP000683925"/>
    </source>
</evidence>
<comment type="caution">
    <text evidence="2">The sequence shown here is derived from an EMBL/GenBank/DDBJ whole genome shotgun (WGS) entry which is preliminary data.</text>
</comment>
<proteinExistence type="predicted"/>
<dbReference type="OrthoDB" id="294937at2759"/>
<gene>
    <name evidence="2" type="ORF">POCTA_138.1.T0950211</name>
</gene>
<feature type="compositionally biased region" description="Low complexity" evidence="1">
    <location>
        <begin position="262"/>
        <end position="276"/>
    </location>
</feature>
<evidence type="ECO:0000256" key="1">
    <source>
        <dbReference type="SAM" id="MobiDB-lite"/>
    </source>
</evidence>
<dbReference type="EMBL" id="CAJJDP010000094">
    <property type="protein sequence ID" value="CAD8189740.1"/>
    <property type="molecule type" value="Genomic_DNA"/>
</dbReference>
<organism evidence="2 3">
    <name type="scientific">Paramecium octaurelia</name>
    <dbReference type="NCBI Taxonomy" id="43137"/>
    <lineage>
        <taxon>Eukaryota</taxon>
        <taxon>Sar</taxon>
        <taxon>Alveolata</taxon>
        <taxon>Ciliophora</taxon>
        <taxon>Intramacronucleata</taxon>
        <taxon>Oligohymenophorea</taxon>
        <taxon>Peniculida</taxon>
        <taxon>Parameciidae</taxon>
        <taxon>Paramecium</taxon>
    </lineage>
</organism>
<sequence>MKSKTIISRRLDINNDPPKQQQAPFFDPCPRFQKKYGVKADMDRIVAYMYLRENHPNIKQCRDFSQKRICKFDTTQIKDGPPYAKIIKIQPSHSTTVNGWANVGGELKHQFNNGWKTNIEDICIDKQYEDQLNTHFKAKEAQLKHDYKAKIEYMNKYFNEIEEMYKVNDTKESVKKLRVLYKKSREDLKPYVKYQGQRFFEILPMMKRRTNTVIEEFRCFKPLCNLELKEKQKYLDDLFKHLNKKTEKEKERDLKSKEQDSSDQQQQNEIQIDYNDSSSNVHQIKRTFSQMEDVTAEAAAFNQNHYIFEVKDVNSFGQQIRMNKMNKIMNEMFKSQRNFQQDVQNYAYKHLNTSTSCDISAANISQMQQSIQNNKQKELKRMHKSCQYVTYRTNPSPAMKNSAFQTTATSNQFKF</sequence>
<dbReference type="AlphaFoldDB" id="A0A8S1WM00"/>
<name>A0A8S1WM00_PAROT</name>
<feature type="compositionally biased region" description="Basic and acidic residues" evidence="1">
    <location>
        <begin position="246"/>
        <end position="260"/>
    </location>
</feature>
<reference evidence="2" key="1">
    <citation type="submission" date="2021-01" db="EMBL/GenBank/DDBJ databases">
        <authorList>
            <consortium name="Genoscope - CEA"/>
            <person name="William W."/>
        </authorList>
    </citation>
    <scope>NUCLEOTIDE SEQUENCE</scope>
</reference>
<accession>A0A8S1WM00</accession>
<dbReference type="Proteomes" id="UP000683925">
    <property type="component" value="Unassembled WGS sequence"/>
</dbReference>